<accession>A0ABW2NK41</accession>
<dbReference type="Proteomes" id="UP001596549">
    <property type="component" value="Unassembled WGS sequence"/>
</dbReference>
<dbReference type="RefSeq" id="WP_379747192.1">
    <property type="nucleotide sequence ID" value="NZ_JBHTCP010000009.1"/>
</dbReference>
<proteinExistence type="predicted"/>
<reference evidence="4" key="1">
    <citation type="journal article" date="2019" name="Int. J. Syst. Evol. Microbiol.">
        <title>The Global Catalogue of Microorganisms (GCM) 10K type strain sequencing project: providing services to taxonomists for standard genome sequencing and annotation.</title>
        <authorList>
            <consortium name="The Broad Institute Genomics Platform"/>
            <consortium name="The Broad Institute Genome Sequencing Center for Infectious Disease"/>
            <person name="Wu L."/>
            <person name="Ma J."/>
        </authorList>
    </citation>
    <scope>NUCLEOTIDE SEQUENCE [LARGE SCALE GENOMIC DNA]</scope>
    <source>
        <strain evidence="4">NBRC 106396</strain>
    </source>
</reference>
<feature type="transmembrane region" description="Helical" evidence="1">
    <location>
        <begin position="87"/>
        <end position="103"/>
    </location>
</feature>
<evidence type="ECO:0000256" key="1">
    <source>
        <dbReference type="SAM" id="Phobius"/>
    </source>
</evidence>
<sequence length="316" mass="34225">METIKKGAAAGLKTTWTLGKIIFPVTLFITILSHTPVMGWLIQLLSPAMKWIGLPGEAAIPLVLGNLINLYAGIGGILTLDTLTVKHVFILAVMLSFSHNLLIESSVAASVGVKIWVIVTVRIGLAVISAFMISTFWDGGSKMAHYGLVPKQEQLPDGWWEIIFSGVEKALTGIGQIALIVIPLMIVMQYLKDKGWLNTISDMMAPALKLLGMKRNTSMTMAAGLTIGLAFGAGVMIQAAKEDNVSKKDLYLAFIFLVSCHAVVEDTLIFVPLGIPVLPLLIIRLSTAILLTMIVAAVWTKVEHTKTHTTRKEAQL</sequence>
<protein>
    <submittedName>
        <fullName evidence="3">Nucleoside recognition domain-containing protein</fullName>
    </submittedName>
</protein>
<feature type="transmembrane region" description="Helical" evidence="1">
    <location>
        <begin position="219"/>
        <end position="239"/>
    </location>
</feature>
<keyword evidence="4" id="KW-1185">Reference proteome</keyword>
<evidence type="ECO:0000259" key="2">
    <source>
        <dbReference type="Pfam" id="PF07670"/>
    </source>
</evidence>
<comment type="caution">
    <text evidence="3">The sequence shown here is derived from an EMBL/GenBank/DDBJ whole genome shotgun (WGS) entry which is preliminary data.</text>
</comment>
<evidence type="ECO:0000313" key="4">
    <source>
        <dbReference type="Proteomes" id="UP001596549"/>
    </source>
</evidence>
<organism evidence="3 4">
    <name type="scientific">Fictibacillus iocasae</name>
    <dbReference type="NCBI Taxonomy" id="2715437"/>
    <lineage>
        <taxon>Bacteria</taxon>
        <taxon>Bacillati</taxon>
        <taxon>Bacillota</taxon>
        <taxon>Bacilli</taxon>
        <taxon>Bacillales</taxon>
        <taxon>Fictibacillaceae</taxon>
        <taxon>Fictibacillus</taxon>
    </lineage>
</organism>
<gene>
    <name evidence="3" type="ORF">ACFQPF_05045</name>
</gene>
<dbReference type="Pfam" id="PF07670">
    <property type="entry name" value="Gate"/>
    <property type="match status" value="2"/>
</dbReference>
<name>A0ABW2NK41_9BACL</name>
<feature type="transmembrane region" description="Helical" evidence="1">
    <location>
        <begin position="58"/>
        <end position="80"/>
    </location>
</feature>
<keyword evidence="1" id="KW-0472">Membrane</keyword>
<feature type="domain" description="Nucleoside transporter/FeoB GTPase Gate" evidence="2">
    <location>
        <begin position="176"/>
        <end position="264"/>
    </location>
</feature>
<feature type="transmembrane region" description="Helical" evidence="1">
    <location>
        <begin position="281"/>
        <end position="302"/>
    </location>
</feature>
<feature type="transmembrane region" description="Helical" evidence="1">
    <location>
        <begin position="21"/>
        <end position="46"/>
    </location>
</feature>
<feature type="transmembrane region" description="Helical" evidence="1">
    <location>
        <begin position="251"/>
        <end position="275"/>
    </location>
</feature>
<dbReference type="InterPro" id="IPR011642">
    <property type="entry name" value="Gate_dom"/>
</dbReference>
<dbReference type="EMBL" id="JBHTCP010000009">
    <property type="protein sequence ID" value="MFC7371035.1"/>
    <property type="molecule type" value="Genomic_DNA"/>
</dbReference>
<keyword evidence="1" id="KW-0812">Transmembrane</keyword>
<feature type="transmembrane region" description="Helical" evidence="1">
    <location>
        <begin position="170"/>
        <end position="191"/>
    </location>
</feature>
<feature type="transmembrane region" description="Helical" evidence="1">
    <location>
        <begin position="115"/>
        <end position="137"/>
    </location>
</feature>
<feature type="domain" description="Nucleoside transporter/FeoB GTPase Gate" evidence="2">
    <location>
        <begin position="16"/>
        <end position="99"/>
    </location>
</feature>
<keyword evidence="1" id="KW-1133">Transmembrane helix</keyword>
<evidence type="ECO:0000313" key="3">
    <source>
        <dbReference type="EMBL" id="MFC7371035.1"/>
    </source>
</evidence>